<dbReference type="SUPFAM" id="SSF54862">
    <property type="entry name" value="4Fe-4S ferredoxins"/>
    <property type="match status" value="1"/>
</dbReference>
<keyword evidence="2" id="KW-0813">Transport</keyword>
<evidence type="ECO:0000256" key="7">
    <source>
        <dbReference type="ARBA" id="ARBA00023291"/>
    </source>
</evidence>
<sequence>MRIEWDERRCASLGMCEEVAPDVFEIADDGELTLLVPEPPEGSRALVLDAVAACPTGSLRLLG</sequence>
<feature type="domain" description="4Fe-4S ferredoxin-type" evidence="8">
    <location>
        <begin position="1"/>
        <end position="29"/>
    </location>
</feature>
<dbReference type="Proteomes" id="UP001164965">
    <property type="component" value="Chromosome"/>
</dbReference>
<keyword evidence="4" id="KW-0249">Electron transport</keyword>
<dbReference type="Gene3D" id="3.30.70.20">
    <property type="match status" value="1"/>
</dbReference>
<evidence type="ECO:0000256" key="4">
    <source>
        <dbReference type="ARBA" id="ARBA00022982"/>
    </source>
</evidence>
<accession>A0ABY6NYS8</accession>
<gene>
    <name evidence="9" type="ORF">RHODO2019_15025</name>
</gene>
<dbReference type="InterPro" id="IPR017896">
    <property type="entry name" value="4Fe4S_Fe-S-bd"/>
</dbReference>
<reference evidence="9" key="1">
    <citation type="submission" date="2022-10" db="EMBL/GenBank/DDBJ databases">
        <title>Rhodococcus sp.75.</title>
        <authorList>
            <person name="Sun M."/>
        </authorList>
    </citation>
    <scope>NUCLEOTIDE SEQUENCE</scope>
    <source>
        <strain evidence="9">75</strain>
    </source>
</reference>
<evidence type="ECO:0000256" key="3">
    <source>
        <dbReference type="ARBA" id="ARBA00022723"/>
    </source>
</evidence>
<evidence type="ECO:0000256" key="1">
    <source>
        <dbReference type="ARBA" id="ARBA00001927"/>
    </source>
</evidence>
<keyword evidence="7" id="KW-0003">3Fe-4S</keyword>
<dbReference type="InterPro" id="IPR051269">
    <property type="entry name" value="Fe-S_cluster_ET"/>
</dbReference>
<dbReference type="Pfam" id="PF13370">
    <property type="entry name" value="Fer4_13"/>
    <property type="match status" value="1"/>
</dbReference>
<keyword evidence="6" id="KW-0411">Iron-sulfur</keyword>
<dbReference type="EMBL" id="CP110615">
    <property type="protein sequence ID" value="UZJ24438.1"/>
    <property type="molecule type" value="Genomic_DNA"/>
</dbReference>
<keyword evidence="5" id="KW-0408">Iron</keyword>
<evidence type="ECO:0000256" key="5">
    <source>
        <dbReference type="ARBA" id="ARBA00023004"/>
    </source>
</evidence>
<evidence type="ECO:0000256" key="6">
    <source>
        <dbReference type="ARBA" id="ARBA00023014"/>
    </source>
</evidence>
<keyword evidence="10" id="KW-1185">Reference proteome</keyword>
<dbReference type="PANTHER" id="PTHR36923:SF3">
    <property type="entry name" value="FERREDOXIN"/>
    <property type="match status" value="1"/>
</dbReference>
<evidence type="ECO:0000256" key="2">
    <source>
        <dbReference type="ARBA" id="ARBA00022448"/>
    </source>
</evidence>
<dbReference type="RefSeq" id="WP_265382545.1">
    <property type="nucleotide sequence ID" value="NZ_CP110615.1"/>
</dbReference>
<comment type="cofactor">
    <cofactor evidence="1">
        <name>[3Fe-4S] cluster</name>
        <dbReference type="ChEBI" id="CHEBI:21137"/>
    </cofactor>
</comment>
<evidence type="ECO:0000259" key="8">
    <source>
        <dbReference type="PROSITE" id="PS51379"/>
    </source>
</evidence>
<protein>
    <submittedName>
        <fullName evidence="9">Ferredoxin</fullName>
    </submittedName>
</protein>
<name>A0ABY6NYS8_9NOCA</name>
<dbReference type="PROSITE" id="PS51379">
    <property type="entry name" value="4FE4S_FER_2"/>
    <property type="match status" value="1"/>
</dbReference>
<evidence type="ECO:0000313" key="9">
    <source>
        <dbReference type="EMBL" id="UZJ24438.1"/>
    </source>
</evidence>
<organism evidence="9 10">
    <name type="scientific">Rhodococcus antarcticus</name>
    <dbReference type="NCBI Taxonomy" id="2987751"/>
    <lineage>
        <taxon>Bacteria</taxon>
        <taxon>Bacillati</taxon>
        <taxon>Actinomycetota</taxon>
        <taxon>Actinomycetes</taxon>
        <taxon>Mycobacteriales</taxon>
        <taxon>Nocardiaceae</taxon>
        <taxon>Rhodococcus</taxon>
    </lineage>
</organism>
<keyword evidence="3" id="KW-0479">Metal-binding</keyword>
<proteinExistence type="predicted"/>
<dbReference type="PANTHER" id="PTHR36923">
    <property type="entry name" value="FERREDOXIN"/>
    <property type="match status" value="1"/>
</dbReference>
<evidence type="ECO:0000313" key="10">
    <source>
        <dbReference type="Proteomes" id="UP001164965"/>
    </source>
</evidence>